<evidence type="ECO:0000256" key="11">
    <source>
        <dbReference type="ARBA" id="ARBA00023004"/>
    </source>
</evidence>
<sequence length="679" mass="73276">MSIAPATSAATPGSRAAAPGETSVRTRLIIVGGGMAGFGLCDRLVRANALDRYETTIIGEEPQPAYDRVNLSRYFADPSPDRLLLAPREWYAAHGVQLRTGRRVVQIHRDHAVIVDDHGQIDPYDQLVLATGSHAFVPPIPGADLEGVFVYRTLSDLQSIARACRQRQAKVGAVIGGGLLGLEAAKVLQDLGLSVSVIEMAPGLMPKQLDSEAAGFLRERIESIGIKIHLVRRTQSIRHRDGGGLTIDFFNAEPLDVDLLIIAAGVRPNDELAESAGLEIGPRRGIAVDECLQTTDPNIYAIGECASFRDHVYGLAAPCYRMADVLAQRLCGQASTFTGADESAELKLLGVQVASLGRIIGESPGGNVITHHDDRGYRKLLVERGRIAGASCVGDWDEVPQIRQAIQKGQRLWSWQRKRFLKTGSPWAPGGALPVTQWPPDATVCSCLSIPKRTISELVAQGITDPLQIAESCGASTACGSCKSLVSELAGATPGHTVLPGANVMLVASLVALLMGAIWMVAPPVDMADSVQSAWRNVDVLWRSDLARKVTGYTLLTLTLLGLVISLRKRWNWFRFGSYGFWRAVHGVLGTSVIVGVAIHTGLRLGSNLNFLLAVCFLSAGVLGGITGLASSLENRLIGTTGMLVRKYRPRLTRLHLWLTWPLPVLIALHILSFYWFSD</sequence>
<comment type="cofactor">
    <cofactor evidence="2">
        <name>[4Fe-4S] cluster</name>
        <dbReference type="ChEBI" id="CHEBI:49883"/>
    </cofactor>
</comment>
<keyword evidence="13" id="KW-0472">Membrane</keyword>
<evidence type="ECO:0000256" key="3">
    <source>
        <dbReference type="ARBA" id="ARBA00001974"/>
    </source>
</evidence>
<evidence type="ECO:0000259" key="14">
    <source>
        <dbReference type="Pfam" id="PF04324"/>
    </source>
</evidence>
<dbReference type="GO" id="GO:0046872">
    <property type="term" value="F:metal ion binding"/>
    <property type="evidence" value="ECO:0007669"/>
    <property type="project" value="UniProtKB-KW"/>
</dbReference>
<dbReference type="GO" id="GO:0051536">
    <property type="term" value="F:iron-sulfur cluster binding"/>
    <property type="evidence" value="ECO:0007669"/>
    <property type="project" value="UniProtKB-KW"/>
</dbReference>
<evidence type="ECO:0000256" key="6">
    <source>
        <dbReference type="ARBA" id="ARBA00022617"/>
    </source>
</evidence>
<comment type="cofactor">
    <cofactor evidence="3">
        <name>FAD</name>
        <dbReference type="ChEBI" id="CHEBI:57692"/>
    </cofactor>
</comment>
<dbReference type="Gene3D" id="3.50.50.60">
    <property type="entry name" value="FAD/NAD(P)-binding domain"/>
    <property type="match status" value="2"/>
</dbReference>
<dbReference type="AlphaFoldDB" id="A0A5M6CWU2"/>
<evidence type="ECO:0000313" key="17">
    <source>
        <dbReference type="EMBL" id="KAA5539697.1"/>
    </source>
</evidence>
<reference evidence="17 18" key="1">
    <citation type="submission" date="2019-08" db="EMBL/GenBank/DDBJ databases">
        <authorList>
            <person name="Dhanesh K."/>
            <person name="Kumar G."/>
            <person name="Sasikala C."/>
            <person name="Venkata Ramana C."/>
        </authorList>
    </citation>
    <scope>NUCLEOTIDE SEQUENCE [LARGE SCALE GENOMIC DNA]</scope>
    <source>
        <strain evidence="17 18">JC645</strain>
    </source>
</reference>
<dbReference type="SUPFAM" id="SSF51905">
    <property type="entry name" value="FAD/NAD(P)-binding domain"/>
    <property type="match status" value="2"/>
</dbReference>
<accession>A0A5M6CWU2</accession>
<dbReference type="Pfam" id="PF18267">
    <property type="entry name" value="Rubredoxin_C"/>
    <property type="match status" value="1"/>
</dbReference>
<dbReference type="Proteomes" id="UP000324479">
    <property type="component" value="Unassembled WGS sequence"/>
</dbReference>
<evidence type="ECO:0000256" key="13">
    <source>
        <dbReference type="SAM" id="Phobius"/>
    </source>
</evidence>
<dbReference type="InterPro" id="IPR007419">
    <property type="entry name" value="BFD-like_2Fe2S-bd_dom"/>
</dbReference>
<evidence type="ECO:0000256" key="1">
    <source>
        <dbReference type="ARBA" id="ARBA00001929"/>
    </source>
</evidence>
<dbReference type="InterPro" id="IPR041854">
    <property type="entry name" value="BFD-like_2Fe2S-bd_dom_sf"/>
</dbReference>
<dbReference type="PANTHER" id="PTHR43809:SF1">
    <property type="entry name" value="NITRITE REDUCTASE (NADH) LARGE SUBUNIT"/>
    <property type="match status" value="1"/>
</dbReference>
<keyword evidence="13" id="KW-1133">Transmembrane helix</keyword>
<evidence type="ECO:0000313" key="18">
    <source>
        <dbReference type="Proteomes" id="UP000324479"/>
    </source>
</evidence>
<dbReference type="InterPro" id="IPR016156">
    <property type="entry name" value="FAD/NAD-linked_Rdtase_dimer_sf"/>
</dbReference>
<dbReference type="Gene3D" id="3.30.390.30">
    <property type="match status" value="1"/>
</dbReference>
<dbReference type="Pfam" id="PF07992">
    <property type="entry name" value="Pyr_redox_2"/>
    <property type="match status" value="1"/>
</dbReference>
<organism evidence="17 18">
    <name type="scientific">Roseiconus nitratireducens</name>
    <dbReference type="NCBI Taxonomy" id="2605748"/>
    <lineage>
        <taxon>Bacteria</taxon>
        <taxon>Pseudomonadati</taxon>
        <taxon>Planctomycetota</taxon>
        <taxon>Planctomycetia</taxon>
        <taxon>Pirellulales</taxon>
        <taxon>Pirellulaceae</taxon>
        <taxon>Roseiconus</taxon>
    </lineage>
</organism>
<feature type="domain" description="BFD-like [2Fe-2S]-binding" evidence="14">
    <location>
        <begin position="444"/>
        <end position="489"/>
    </location>
</feature>
<evidence type="ECO:0000256" key="12">
    <source>
        <dbReference type="ARBA" id="ARBA00023014"/>
    </source>
</evidence>
<evidence type="ECO:0000256" key="8">
    <source>
        <dbReference type="ARBA" id="ARBA00022723"/>
    </source>
</evidence>
<proteinExistence type="inferred from homology"/>
<dbReference type="GO" id="GO:0016491">
    <property type="term" value="F:oxidoreductase activity"/>
    <property type="evidence" value="ECO:0007669"/>
    <property type="project" value="UniProtKB-KW"/>
</dbReference>
<dbReference type="Gene3D" id="1.10.10.1100">
    <property type="entry name" value="BFD-like [2Fe-2S]-binding domain"/>
    <property type="match status" value="1"/>
</dbReference>
<dbReference type="InterPro" id="IPR023753">
    <property type="entry name" value="FAD/NAD-binding_dom"/>
</dbReference>
<feature type="transmembrane region" description="Helical" evidence="13">
    <location>
        <begin position="550"/>
        <end position="567"/>
    </location>
</feature>
<feature type="transmembrane region" description="Helical" evidence="13">
    <location>
        <begin position="611"/>
        <end position="634"/>
    </location>
</feature>
<dbReference type="InterPro" id="IPR036188">
    <property type="entry name" value="FAD/NAD-bd_sf"/>
</dbReference>
<evidence type="ECO:0000256" key="10">
    <source>
        <dbReference type="ARBA" id="ARBA00023002"/>
    </source>
</evidence>
<comment type="caution">
    <text evidence="17">The sequence shown here is derived from an EMBL/GenBank/DDBJ whole genome shotgun (WGS) entry which is preliminary data.</text>
</comment>
<keyword evidence="10" id="KW-0560">Oxidoreductase</keyword>
<keyword evidence="6" id="KW-0349">Heme</keyword>
<keyword evidence="7" id="KW-0285">Flavoprotein</keyword>
<comment type="similarity">
    <text evidence="5">Belongs to the nitrite and sulfite reductase 4Fe-4S domain family.</text>
</comment>
<evidence type="ECO:0000256" key="5">
    <source>
        <dbReference type="ARBA" id="ARBA00010429"/>
    </source>
</evidence>
<evidence type="ECO:0000259" key="15">
    <source>
        <dbReference type="Pfam" id="PF07992"/>
    </source>
</evidence>
<comment type="cofactor">
    <cofactor evidence="1">
        <name>siroheme</name>
        <dbReference type="ChEBI" id="CHEBI:60052"/>
    </cofactor>
</comment>
<feature type="domain" description="FAD/NAD(P)-binding" evidence="15">
    <location>
        <begin position="27"/>
        <end position="316"/>
    </location>
</feature>
<keyword evidence="8" id="KW-0479">Metal-binding</keyword>
<keyword evidence="9" id="KW-0274">FAD</keyword>
<feature type="domain" description="NADH-rubredoxin oxidoreductase C-terminal" evidence="16">
    <location>
        <begin position="344"/>
        <end position="409"/>
    </location>
</feature>
<evidence type="ECO:0000256" key="2">
    <source>
        <dbReference type="ARBA" id="ARBA00001966"/>
    </source>
</evidence>
<feature type="transmembrane region" description="Helical" evidence="13">
    <location>
        <begin position="579"/>
        <end position="599"/>
    </location>
</feature>
<evidence type="ECO:0000256" key="4">
    <source>
        <dbReference type="ARBA" id="ARBA00005096"/>
    </source>
</evidence>
<dbReference type="PRINTS" id="PR00411">
    <property type="entry name" value="PNDRDTASEI"/>
</dbReference>
<keyword evidence="18" id="KW-1185">Reference proteome</keyword>
<dbReference type="PRINTS" id="PR00368">
    <property type="entry name" value="FADPNR"/>
</dbReference>
<keyword evidence="12" id="KW-0411">Iron-sulfur</keyword>
<dbReference type="PANTHER" id="PTHR43809">
    <property type="entry name" value="NITRITE REDUCTASE (NADH) LARGE SUBUNIT"/>
    <property type="match status" value="1"/>
</dbReference>
<name>A0A5M6CWU2_9BACT</name>
<dbReference type="RefSeq" id="WP_150079006.1">
    <property type="nucleotide sequence ID" value="NZ_VWOX01000017.1"/>
</dbReference>
<evidence type="ECO:0000256" key="9">
    <source>
        <dbReference type="ARBA" id="ARBA00022827"/>
    </source>
</evidence>
<dbReference type="Pfam" id="PF04324">
    <property type="entry name" value="Fer2_BFD"/>
    <property type="match status" value="1"/>
</dbReference>
<dbReference type="EMBL" id="VWOX01000017">
    <property type="protein sequence ID" value="KAA5539697.1"/>
    <property type="molecule type" value="Genomic_DNA"/>
</dbReference>
<keyword evidence="11" id="KW-0408">Iron</keyword>
<protein>
    <submittedName>
        <fullName evidence="17">NAD(P)/FAD-dependent oxidoreductase</fullName>
    </submittedName>
</protein>
<gene>
    <name evidence="17" type="ORF">FYK55_23115</name>
</gene>
<dbReference type="InterPro" id="IPR052034">
    <property type="entry name" value="NasD-like"/>
</dbReference>
<dbReference type="InterPro" id="IPR041575">
    <property type="entry name" value="Rubredoxin_C"/>
</dbReference>
<keyword evidence="13" id="KW-0812">Transmembrane</keyword>
<comment type="pathway">
    <text evidence="4">Nitrogen metabolism; nitrate reduction (assimilation).</text>
</comment>
<feature type="transmembrane region" description="Helical" evidence="13">
    <location>
        <begin position="504"/>
        <end position="522"/>
    </location>
</feature>
<feature type="transmembrane region" description="Helical" evidence="13">
    <location>
        <begin position="655"/>
        <end position="677"/>
    </location>
</feature>
<evidence type="ECO:0000259" key="16">
    <source>
        <dbReference type="Pfam" id="PF18267"/>
    </source>
</evidence>
<evidence type="ECO:0000256" key="7">
    <source>
        <dbReference type="ARBA" id="ARBA00022630"/>
    </source>
</evidence>